<reference evidence="1 2" key="1">
    <citation type="journal article" date="2019" name="Int. J. Syst. Evol. Microbiol.">
        <title>The Global Catalogue of Microorganisms (GCM) 10K type strain sequencing project: providing services to taxonomists for standard genome sequencing and annotation.</title>
        <authorList>
            <consortium name="The Broad Institute Genomics Platform"/>
            <consortium name="The Broad Institute Genome Sequencing Center for Infectious Disease"/>
            <person name="Wu L."/>
            <person name="Ma J."/>
        </authorList>
    </citation>
    <scope>NUCLEOTIDE SEQUENCE [LARGE SCALE GENOMIC DNA]</scope>
    <source>
        <strain evidence="1 2">JCM 17504</strain>
    </source>
</reference>
<dbReference type="Pfam" id="PF24336">
    <property type="entry name" value="DUF7504"/>
    <property type="match status" value="1"/>
</dbReference>
<evidence type="ECO:0000313" key="1">
    <source>
        <dbReference type="EMBL" id="GAA5040323.1"/>
    </source>
</evidence>
<sequence>MRPAEISFRGDGNSPEFHDVLSEFKRQGCNILVTGRVSETTTNRTTIQLLGATTEERKRVLVFTGTTARYANLKLPTGTTTDDPSVWVIDWGNDERAIVDSISMPTIPQSTSSSDDPLRELRAEIVTAVSFYDEWADGLGSAELRLSLDSLIKPLEQHNQSVVERFIRTITALVRGVSGMAHYHLPLPDDEAIVQELSPLFDARVELRQTDSLVPEQRWHVPRYNQTTNWVRL</sequence>
<dbReference type="AlphaFoldDB" id="A0AAV3UAH8"/>
<keyword evidence="2" id="KW-1185">Reference proteome</keyword>
<accession>A0AAV3UAH8</accession>
<organism evidence="1 2">
    <name type="scientific">Haladaptatus pallidirubidus</name>
    <dbReference type="NCBI Taxonomy" id="1008152"/>
    <lineage>
        <taxon>Archaea</taxon>
        <taxon>Methanobacteriati</taxon>
        <taxon>Methanobacteriota</taxon>
        <taxon>Stenosarchaea group</taxon>
        <taxon>Halobacteria</taxon>
        <taxon>Halobacteriales</taxon>
        <taxon>Haladaptataceae</taxon>
        <taxon>Haladaptatus</taxon>
    </lineage>
</organism>
<name>A0AAV3UAH8_9EURY</name>
<proteinExistence type="predicted"/>
<gene>
    <name evidence="1" type="ORF">GCM10025751_00770</name>
</gene>
<dbReference type="InterPro" id="IPR055927">
    <property type="entry name" value="DUF7504"/>
</dbReference>
<protein>
    <submittedName>
        <fullName evidence="1">Uncharacterized protein</fullName>
    </submittedName>
</protein>
<dbReference type="RefSeq" id="WP_227774695.1">
    <property type="nucleotide sequence ID" value="NZ_BAABKX010000001.1"/>
</dbReference>
<comment type="caution">
    <text evidence="1">The sequence shown here is derived from an EMBL/GenBank/DDBJ whole genome shotgun (WGS) entry which is preliminary data.</text>
</comment>
<dbReference type="EMBL" id="BAABKX010000001">
    <property type="protein sequence ID" value="GAA5040323.1"/>
    <property type="molecule type" value="Genomic_DNA"/>
</dbReference>
<dbReference type="GeneID" id="68614771"/>
<dbReference type="Proteomes" id="UP001501729">
    <property type="component" value="Unassembled WGS sequence"/>
</dbReference>
<evidence type="ECO:0000313" key="2">
    <source>
        <dbReference type="Proteomes" id="UP001501729"/>
    </source>
</evidence>